<protein>
    <recommendedName>
        <fullName evidence="3">Large polyvalent protein associated domain-containing protein</fullName>
    </recommendedName>
</protein>
<accession>A0A0F9U4M0</accession>
<organism evidence="2">
    <name type="scientific">marine sediment metagenome</name>
    <dbReference type="NCBI Taxonomy" id="412755"/>
    <lineage>
        <taxon>unclassified sequences</taxon>
        <taxon>metagenomes</taxon>
        <taxon>ecological metagenomes</taxon>
    </lineage>
</organism>
<gene>
    <name evidence="2" type="ORF">LCGC14_0651330</name>
</gene>
<feature type="region of interest" description="Disordered" evidence="1">
    <location>
        <begin position="2674"/>
        <end position="2694"/>
    </location>
</feature>
<feature type="region of interest" description="Disordered" evidence="1">
    <location>
        <begin position="938"/>
        <end position="997"/>
    </location>
</feature>
<evidence type="ECO:0000313" key="2">
    <source>
        <dbReference type="EMBL" id="KKN48588.1"/>
    </source>
</evidence>
<reference evidence="2" key="1">
    <citation type="journal article" date="2015" name="Nature">
        <title>Complex archaea that bridge the gap between prokaryotes and eukaryotes.</title>
        <authorList>
            <person name="Spang A."/>
            <person name="Saw J.H."/>
            <person name="Jorgensen S.L."/>
            <person name="Zaremba-Niedzwiedzka K."/>
            <person name="Martijn J."/>
            <person name="Lind A.E."/>
            <person name="van Eijk R."/>
            <person name="Schleper C."/>
            <person name="Guy L."/>
            <person name="Ettema T.J."/>
        </authorList>
    </citation>
    <scope>NUCLEOTIDE SEQUENCE</scope>
</reference>
<feature type="compositionally biased region" description="Pro residues" evidence="1">
    <location>
        <begin position="938"/>
        <end position="948"/>
    </location>
</feature>
<sequence>MVQRRVVSPGSAGGGIDEEERRRRRKENAQFVAGGGAPGSIPFLAEGVPTAEPPVVPPEPPAPVTTPTAAPPTVPPPPPTPPVETFGQRAKFIGTERVPTEEDIARREEVSRATIAGEALGPEVGLIPGTDVTEDELERAAGALFPGLASGLTVEGDTIARLVSRLATQDPRSIIDAIIEQGRSPQGDILLKTLFQGVTDRDIGELFGDPTIEQEELDRLIKLAFPGSSVAQLEAIMDLAPDQFFEDVRTGGRVEAKDRVLEQLGFSPEAREEMLRLQDVTVPVDGTDKPVTLEIGTGRFFDQDGRQIGSYNPITLEYTELPAESITKDLWDAVVLNSLGAWDNIKGGFYTIVPNLLYPDVDDNMRNMIGDEEAERRDARNRRIRDELRATGNVHRREFQALVERHPEWQPRTKEWAEGVFQHPILALDRNYWAYEFASVVPYLVASAGSAAAVAITTKSPALAAVAGGAVMVPVEAGAIVQELIDNGVPESQASNIALAAGVLIGSLEGLGKLPLFKALSPLLFRKARTEIIKETTRLTLAKLAKQGLKNYSTIQFMEVFTETLQEGVSNAAIRIFDENQDLFEGLPDIAAKTFVATSPLAGLGVAAGAHTSFRRANALETKGFSDAELEGKGFQKEPETGNWYKPVDLGIESVEDLPTLLEAEATRGERITAREPVRPGFEERAEAPALVEELEAPAEAVEAVAEPIVAPEVAEAPEITAEQEARAALEVAEKVRETTREPDLIIRADEVVQDAQRDLDAALAAREAAPAVAEIPSLEVVRGLSGKELDRVARGPAAEKIKEVAGTADPQGIADFFVRELGLPPIKVVSKVRTTGTQRRHELGGTAAVLEDGSLEVAIPTSREGVSEAEQIIALRHEIQHHIDRVKFGFEPTVPTPFDKEGNIRPGHFKDFEAFESDFPHALLSGKIDVLGRPITAPPIPPVTPKPPARKPKVKAKPAEKPKIVPGKPPAKKKRTTVPVPQSQEIVPPPPSTTEITPEQTTAVLNLFSNALQKPSNVRRREATLEWRKLVRGQRASNLKSRIEKLIIEGKSNEDAIRQAERETMSGALPDISTDEFQDLTTGMRDALFGKVRQVLKDEPFELMSTVDALSNALQGRTIPRELGTAGKSAFTRLMRVFANEPEIMEMLDQGVPLEDSIKSVFADEGGDPVQLDQEWLDYARSLPPVPLAKEGFAEWQGLLLGSTDPTVQEIGRTYEERRQGLWNEEFKPQTVEDTRSQLEKEFSATKLRLGIALDEGRITQATHDVEMAIAKETLAAYPPVTRYEAPINSALNPPFGQIELGEVFVPRSVEDARTEAEKVFAATKLRLGIELDEGRITAELHEVEIGIARQVLAAYPSVSQYRKSVSDASVQPSMIPIKDRALIVRALKMVGWTAIDIGNFMRANLASFDLSYWRQQAPLIVNNIPQFIDANRQAWHSIFSQRAAEASETLITKDPLYQLYLDAGYDFLRPLDLPKGTSQYKGVEEFGFLGADRPIPRFTAKIPWVKISGRAFITGTNAHNWLIFKKYHAAMLKINERYASGELKAKPGEGFSIEANMKDFAQKLGDMTGRAQLGRAEQLAPAANALFFSMRLNLGRLLTPRHLVSSNKFVRVEAWKDMITFISTIGGILALGASQDWWEVELDPRSTDFMKARIGNTRIDPWGGFQQFVVFFSRIITGTGIVSATGQKYVADPIRTTTNFIKTKASPLVGLLREGVTGKTYFGDEVDWKDPDQWIDRLAPFAIADIWEAWQDVPSTAGLVALPTILGAGTQTYSGDWAENITRLGESKFPENVPYSILDPVYDGKDFWSDHAGEFKGVDPEELTPKKGFAPIIKGLAVAQAIREETADITKTKLVSVNADPSKGDTFIQFHEQWKERQKITDEEKLKEFDADERTRNAHLGNFTPREFQLLKKFHAMSKARQDKWKKENPEDAAEIFNNPWVDWLKANPEENAALAVFGQAKIQTLEAYDKAKALAKKWGMPVDSIGYLPPRKIIESNFEYQDAEEEFSPNSAETRLILAKDDEYRKWRKDQFGGFDPIETPIAALELQVASRELNDQEDLLRETLPDISDKDDPKYKTGRQFAIDKLKDDNPLWVDDQRRIEAIKKGTNDAPVPQERIEGRVEYGRQTDEDGAGSSETRVWLADHIDDYRWALENDLLTDDGGLPEAERSGKHDAWNIPVSRITAKWREVDELYEAVNKDDQNAVDAFKAAHKEWNDDNRRKEAFGWDRDIDPRIVEAHVKQGKIQDEFSDNSAEAKLARFDDKSGLERFRTDPANAEESFALQPIDPKDVPKWRIDAANRENDAQYDAIKFDDNSKQRAERDAFLDENPAYARDRRERQFYEIGLELDDDRINLLKPFADYKLLPTKGFRGERFLKEHPDLYKLLLDEKAMKGNAITAIDFNRIPNVKFDELSEKWETQLDQYDAIPDKYRTLTDRSVAEASIKRDRDRLFQREFGFEEAFYRREGYGIQLDRGGLDLIRNHVTYNLFESKGMEQELFLKKHTKYWNAIGAIINPDAPRAWHSDLRDKPIQSLDIAVRFQREFDQYASYSERGTRFYEPDEKQREIARKQFLLSNPKFARERRVKEAWDRGVSSKHVDNFADYALIIERGKPERDELFFEDNRYLRDHPTYYNEVWLQLLGNGRQDFNKIPSMNFELSFNQIYAPIKGAPIEDDSKEGKKSRSEAAKKRKQFRRDFPWFDEEGARVGFWKSLEEQKGGRGRRGRDVTRGLV</sequence>
<evidence type="ECO:0000256" key="1">
    <source>
        <dbReference type="SAM" id="MobiDB-lite"/>
    </source>
</evidence>
<dbReference type="EMBL" id="LAZR01001214">
    <property type="protein sequence ID" value="KKN48588.1"/>
    <property type="molecule type" value="Genomic_DNA"/>
</dbReference>
<name>A0A0F9U4M0_9ZZZZ</name>
<comment type="caution">
    <text evidence="2">The sequence shown here is derived from an EMBL/GenBank/DDBJ whole genome shotgun (WGS) entry which is preliminary data.</text>
</comment>
<feature type="compositionally biased region" description="Pro residues" evidence="1">
    <location>
        <begin position="51"/>
        <end position="82"/>
    </location>
</feature>
<evidence type="ECO:0008006" key="3">
    <source>
        <dbReference type="Google" id="ProtNLM"/>
    </source>
</evidence>
<feature type="compositionally biased region" description="Basic and acidic residues" evidence="1">
    <location>
        <begin position="2680"/>
        <end position="2690"/>
    </location>
</feature>
<proteinExistence type="predicted"/>
<feature type="region of interest" description="Disordered" evidence="1">
    <location>
        <begin position="1"/>
        <end position="82"/>
    </location>
</feature>